<evidence type="ECO:0000313" key="5">
    <source>
        <dbReference type="Proteomes" id="UP000232875"/>
    </source>
</evidence>
<keyword evidence="5" id="KW-1185">Reference proteome</keyword>
<evidence type="ECO:0000259" key="3">
    <source>
        <dbReference type="Pfam" id="PF00591"/>
    </source>
</evidence>
<name>A0A2N1J9B7_9BASI</name>
<dbReference type="AlphaFoldDB" id="A0A2N1J9B7"/>
<dbReference type="RefSeq" id="XP_056063819.1">
    <property type="nucleotide sequence ID" value="XM_056207844.1"/>
</dbReference>
<dbReference type="GO" id="GO:0000162">
    <property type="term" value="P:L-tryptophan biosynthetic process"/>
    <property type="evidence" value="ECO:0007669"/>
    <property type="project" value="InterPro"/>
</dbReference>
<gene>
    <name evidence="4" type="primary">TRP4</name>
    <name evidence="4" type="ORF">MVES_002866</name>
</gene>
<reference evidence="4 5" key="1">
    <citation type="submission" date="2017-10" db="EMBL/GenBank/DDBJ databases">
        <title>A novel species of cold-tolerant Malassezia isolated from bats.</title>
        <authorList>
            <person name="Lorch J.M."/>
            <person name="Palmer J.M."/>
            <person name="Vanderwolf K.J."/>
            <person name="Schmidt K.Z."/>
            <person name="Verant M.L."/>
            <person name="Weller T.J."/>
            <person name="Blehert D.S."/>
        </authorList>
    </citation>
    <scope>NUCLEOTIDE SEQUENCE [LARGE SCALE GENOMIC DNA]</scope>
    <source>
        <strain evidence="4 5">NWHC:44797-103</strain>
    </source>
</reference>
<dbReference type="EMBL" id="KZ454992">
    <property type="protein sequence ID" value="PKI83150.1"/>
    <property type="molecule type" value="Genomic_DNA"/>
</dbReference>
<dbReference type="Proteomes" id="UP000232875">
    <property type="component" value="Unassembled WGS sequence"/>
</dbReference>
<accession>A0A2N1J9B7</accession>
<evidence type="ECO:0000313" key="4">
    <source>
        <dbReference type="EMBL" id="PKI83150.1"/>
    </source>
</evidence>
<dbReference type="PANTHER" id="PTHR43285">
    <property type="entry name" value="ANTHRANILATE PHOSPHORIBOSYLTRANSFERASE"/>
    <property type="match status" value="1"/>
</dbReference>
<organism evidence="4 5">
    <name type="scientific">Malassezia vespertilionis</name>
    <dbReference type="NCBI Taxonomy" id="2020962"/>
    <lineage>
        <taxon>Eukaryota</taxon>
        <taxon>Fungi</taxon>
        <taxon>Dikarya</taxon>
        <taxon>Basidiomycota</taxon>
        <taxon>Ustilaginomycotina</taxon>
        <taxon>Malasseziomycetes</taxon>
        <taxon>Malasseziales</taxon>
        <taxon>Malasseziaceae</taxon>
        <taxon>Malassezia</taxon>
    </lineage>
</organism>
<keyword evidence="1" id="KW-0328">Glycosyltransferase</keyword>
<dbReference type="InterPro" id="IPR005940">
    <property type="entry name" value="Anthranilate_Pribosyl_Tfrase"/>
</dbReference>
<dbReference type="PANTHER" id="PTHR43285:SF2">
    <property type="entry name" value="ANTHRANILATE PHOSPHORIBOSYLTRANSFERASE"/>
    <property type="match status" value="1"/>
</dbReference>
<dbReference type="STRING" id="2020962.A0A2N1J9B7"/>
<keyword evidence="2" id="KW-0808">Transferase</keyword>
<dbReference type="GeneID" id="80902534"/>
<dbReference type="OrthoDB" id="427800at2759"/>
<evidence type="ECO:0000256" key="1">
    <source>
        <dbReference type="ARBA" id="ARBA00022676"/>
    </source>
</evidence>
<dbReference type="GO" id="GO:0005829">
    <property type="term" value="C:cytosol"/>
    <property type="evidence" value="ECO:0007669"/>
    <property type="project" value="TreeGrafter"/>
</dbReference>
<protein>
    <submittedName>
        <fullName evidence="4">Trp4p</fullName>
    </submittedName>
</protein>
<dbReference type="InterPro" id="IPR035902">
    <property type="entry name" value="Nuc_phospho_transferase"/>
</dbReference>
<dbReference type="GO" id="GO:0004048">
    <property type="term" value="F:anthranilate phosphoribosyltransferase activity"/>
    <property type="evidence" value="ECO:0007669"/>
    <property type="project" value="InterPro"/>
</dbReference>
<feature type="domain" description="Glycosyl transferase family 3" evidence="3">
    <location>
        <begin position="110"/>
        <end position="321"/>
    </location>
</feature>
<dbReference type="SUPFAM" id="SSF52418">
    <property type="entry name" value="Nucleoside phosphorylase/phosphoribosyltransferase catalytic domain"/>
    <property type="match status" value="1"/>
</dbReference>
<dbReference type="Gene3D" id="3.40.1030.10">
    <property type="entry name" value="Nucleoside phosphorylase/phosphoribosyltransferase catalytic domain"/>
    <property type="match status" value="1"/>
</dbReference>
<dbReference type="Pfam" id="PF00591">
    <property type="entry name" value="Glycos_transf_3"/>
    <property type="match status" value="1"/>
</dbReference>
<dbReference type="InterPro" id="IPR000312">
    <property type="entry name" value="Glycosyl_Trfase_fam3"/>
</dbReference>
<dbReference type="NCBIfam" id="TIGR01245">
    <property type="entry name" value="trpD"/>
    <property type="match status" value="1"/>
</dbReference>
<proteinExistence type="predicted"/>
<sequence length="406" mass="42485">MEYSLATFKPLLTQLVLSVPLPKPQSGKLRTPGPQLSDEQMMALLDHLTDTTFTSNLAHSAVIGSALTVLRTTGTDMNPLVIAHVRRRLVENAQLVVPPVLKPSGYSYTGFVDMVGTGGDGQDTFNVSTTAVFVAGGVDGMRVCKHGGKASSSTSGSSDMLMALGIPLLDVDISALGPVLEELPCSFLFAPKVHSTLAPLAPIRASLGFPSLFNLAGPLSNPIQPARGVYGVHSSGIGLIYAEALRMIGMERVWVVCGQEGLDEISPAGPTDVWELRDGEIDHFIVSPADFGVQTHPLAHVRCGTASENASVVVAMFGGHAVEDVPLAQPLVVAPDAPGEQLAPIPQNVNIGAIYDYTIIQAAALLHVAGRGSLPACAELARASIASRRAHAALSQLRVAMTTLAK</sequence>
<evidence type="ECO:0000256" key="2">
    <source>
        <dbReference type="ARBA" id="ARBA00022679"/>
    </source>
</evidence>